<accession>A0ABV6P8C9</accession>
<comment type="function">
    <text evidence="6">Binds and transfers iron-sulfur (Fe-S) clusters to target apoproteins. Can hydrolyze ATP.</text>
</comment>
<dbReference type="PANTHER" id="PTHR42961:SF2">
    <property type="entry name" value="IRON-SULFUR PROTEIN NUBPL"/>
    <property type="match status" value="1"/>
</dbReference>
<organism evidence="8 9">
    <name type="scientific">Micrococcoides hystricis</name>
    <dbReference type="NCBI Taxonomy" id="1572761"/>
    <lineage>
        <taxon>Bacteria</taxon>
        <taxon>Bacillati</taxon>
        <taxon>Actinomycetota</taxon>
        <taxon>Actinomycetes</taxon>
        <taxon>Micrococcales</taxon>
        <taxon>Micrococcaceae</taxon>
        <taxon>Micrococcoides</taxon>
    </lineage>
</organism>
<evidence type="ECO:0000256" key="3">
    <source>
        <dbReference type="ARBA" id="ARBA00022840"/>
    </source>
</evidence>
<gene>
    <name evidence="8" type="ORF">ACFFFR_03130</name>
</gene>
<proteinExistence type="inferred from homology"/>
<keyword evidence="4 6" id="KW-0408">Iron</keyword>
<dbReference type="InterPro" id="IPR034904">
    <property type="entry name" value="FSCA_dom_sf"/>
</dbReference>
<dbReference type="SUPFAM" id="SSF117916">
    <property type="entry name" value="Fe-S cluster assembly (FSCA) domain-like"/>
    <property type="match status" value="1"/>
</dbReference>
<dbReference type="InterPro" id="IPR027417">
    <property type="entry name" value="P-loop_NTPase"/>
</dbReference>
<dbReference type="GO" id="GO:0005524">
    <property type="term" value="F:ATP binding"/>
    <property type="evidence" value="ECO:0007669"/>
    <property type="project" value="UniProtKB-KW"/>
</dbReference>
<feature type="binding site" evidence="6">
    <location>
        <begin position="127"/>
        <end position="134"/>
    </location>
    <ligand>
        <name>ATP</name>
        <dbReference type="ChEBI" id="CHEBI:30616"/>
    </ligand>
</feature>
<dbReference type="RefSeq" id="WP_377458069.1">
    <property type="nucleotide sequence ID" value="NZ_JBHLUB010000003.1"/>
</dbReference>
<comment type="subunit">
    <text evidence="6">Homodimer.</text>
</comment>
<dbReference type="Pfam" id="PF10609">
    <property type="entry name" value="ParA"/>
    <property type="match status" value="1"/>
</dbReference>
<keyword evidence="5 6" id="KW-0411">Iron-sulfur</keyword>
<keyword evidence="9" id="KW-1185">Reference proteome</keyword>
<evidence type="ECO:0000256" key="6">
    <source>
        <dbReference type="HAMAP-Rule" id="MF_02040"/>
    </source>
</evidence>
<dbReference type="SUPFAM" id="SSF52540">
    <property type="entry name" value="P-loop containing nucleoside triphosphate hydrolases"/>
    <property type="match status" value="1"/>
</dbReference>
<dbReference type="Pfam" id="PF01883">
    <property type="entry name" value="FeS_assembly_P"/>
    <property type="match status" value="1"/>
</dbReference>
<evidence type="ECO:0000313" key="8">
    <source>
        <dbReference type="EMBL" id="MFC0581385.1"/>
    </source>
</evidence>
<dbReference type="InterPro" id="IPR019591">
    <property type="entry name" value="Mrp/NBP35_ATP-bd"/>
</dbReference>
<dbReference type="HAMAP" id="MF_02040">
    <property type="entry name" value="Mrp_NBP35"/>
    <property type="match status" value="1"/>
</dbReference>
<dbReference type="InterPro" id="IPR033756">
    <property type="entry name" value="YlxH/NBP35"/>
</dbReference>
<sequence length="381" mass="39746">MATRETELLERAQDALSRVIDPELRKPLTELGMVEHLSVDASQDPVVVDCTVALTIAACPRKDDIAADVQQALSTAVPGAQINLAQSVMTPAQREKLKEQLRGGKNKPTNPFTQEDTLTKIYAVVSGKGGVGKSSVTANLAAGLAARGLSVGVIDADVFGFSQPRLLGALGEVPTRMDEMILPVVVQDLKLISIGMFVQDNAPVAWRGPMLSRAIRQFFTDVYFGDLDVLLLDLPPGTGDIAITVAQELPAAELLVVTTPQQAATEVAERAGSLATMTGQRVSGVIENMSAMVMPDGSTLEIFGSGGGASLAEKLSATLGYEVPLLGSIPVDPLLGSTGDAGDPIVTSAPQSVGAQALNAIVDQLAQRKRGLAGKSLPLSF</sequence>
<keyword evidence="3 6" id="KW-0067">ATP-binding</keyword>
<evidence type="ECO:0000256" key="4">
    <source>
        <dbReference type="ARBA" id="ARBA00023004"/>
    </source>
</evidence>
<dbReference type="CDD" id="cd02037">
    <property type="entry name" value="Mrp_NBP35"/>
    <property type="match status" value="1"/>
</dbReference>
<evidence type="ECO:0000256" key="1">
    <source>
        <dbReference type="ARBA" id="ARBA00022723"/>
    </source>
</evidence>
<evidence type="ECO:0000313" key="9">
    <source>
        <dbReference type="Proteomes" id="UP001589862"/>
    </source>
</evidence>
<evidence type="ECO:0000256" key="2">
    <source>
        <dbReference type="ARBA" id="ARBA00022741"/>
    </source>
</evidence>
<dbReference type="Proteomes" id="UP001589862">
    <property type="component" value="Unassembled WGS sequence"/>
</dbReference>
<dbReference type="PANTHER" id="PTHR42961">
    <property type="entry name" value="IRON-SULFUR PROTEIN NUBPL"/>
    <property type="match status" value="1"/>
</dbReference>
<keyword evidence="1 6" id="KW-0479">Metal-binding</keyword>
<dbReference type="Gene3D" id="3.40.50.300">
    <property type="entry name" value="P-loop containing nucleotide triphosphate hydrolases"/>
    <property type="match status" value="1"/>
</dbReference>
<feature type="domain" description="MIP18 family-like" evidence="7">
    <location>
        <begin position="11"/>
        <end position="79"/>
    </location>
</feature>
<dbReference type="EMBL" id="JBHLUB010000003">
    <property type="protein sequence ID" value="MFC0581385.1"/>
    <property type="molecule type" value="Genomic_DNA"/>
</dbReference>
<evidence type="ECO:0000259" key="7">
    <source>
        <dbReference type="Pfam" id="PF01883"/>
    </source>
</evidence>
<name>A0ABV6P8C9_9MICC</name>
<protein>
    <recommendedName>
        <fullName evidence="6">Iron-sulfur cluster carrier protein</fullName>
    </recommendedName>
</protein>
<keyword evidence="2 6" id="KW-0547">Nucleotide-binding</keyword>
<dbReference type="InterPro" id="IPR044304">
    <property type="entry name" value="NUBPL-like"/>
</dbReference>
<dbReference type="InterPro" id="IPR002744">
    <property type="entry name" value="MIP18-like"/>
</dbReference>
<comment type="caution">
    <text evidence="8">The sequence shown here is derived from an EMBL/GenBank/DDBJ whole genome shotgun (WGS) entry which is preliminary data.</text>
</comment>
<dbReference type="Gene3D" id="3.30.300.130">
    <property type="entry name" value="Fe-S cluster assembly (FSCA)"/>
    <property type="match status" value="1"/>
</dbReference>
<reference evidence="8 9" key="1">
    <citation type="submission" date="2024-09" db="EMBL/GenBank/DDBJ databases">
        <authorList>
            <person name="Sun Q."/>
            <person name="Mori K."/>
        </authorList>
    </citation>
    <scope>NUCLEOTIDE SEQUENCE [LARGE SCALE GENOMIC DNA]</scope>
    <source>
        <strain evidence="8 9">NCAIM B.02604</strain>
    </source>
</reference>
<keyword evidence="6" id="KW-0378">Hydrolase</keyword>
<comment type="similarity">
    <text evidence="6">Belongs to the Mrp/NBP35 ATP-binding proteins family.</text>
</comment>
<evidence type="ECO:0000256" key="5">
    <source>
        <dbReference type="ARBA" id="ARBA00023014"/>
    </source>
</evidence>